<reference evidence="1 2" key="1">
    <citation type="submission" date="2024-09" db="EMBL/GenBank/DDBJ databases">
        <authorList>
            <person name="Sun Q."/>
            <person name="Mori K."/>
        </authorList>
    </citation>
    <scope>NUCLEOTIDE SEQUENCE [LARGE SCALE GENOMIC DNA]</scope>
    <source>
        <strain evidence="1 2">TBRC 1432</strain>
    </source>
</reference>
<dbReference type="EMBL" id="JBHLUD010000001">
    <property type="protein sequence ID" value="MFC0540455.1"/>
    <property type="molecule type" value="Genomic_DNA"/>
</dbReference>
<dbReference type="Proteomes" id="UP001589810">
    <property type="component" value="Unassembled WGS sequence"/>
</dbReference>
<proteinExistence type="predicted"/>
<comment type="caution">
    <text evidence="1">The sequence shown here is derived from an EMBL/GenBank/DDBJ whole genome shotgun (WGS) entry which is preliminary data.</text>
</comment>
<protein>
    <submittedName>
        <fullName evidence="1">Uncharacterized protein</fullName>
    </submittedName>
</protein>
<keyword evidence="2" id="KW-1185">Reference proteome</keyword>
<dbReference type="RefSeq" id="WP_273939238.1">
    <property type="nucleotide sequence ID" value="NZ_CP097263.1"/>
</dbReference>
<sequence>MKITFLGTTSSKGQCPTLYATDRGTYIVQGKIVTDPEAMTTIRETYAGLADDETVVEIPADLLQFAPKGTE</sequence>
<evidence type="ECO:0000313" key="2">
    <source>
        <dbReference type="Proteomes" id="UP001589810"/>
    </source>
</evidence>
<gene>
    <name evidence="1" type="ORF">ACFFH7_03130</name>
</gene>
<accession>A0ABV6MJJ4</accession>
<name>A0ABV6MJJ4_9PSEU</name>
<organism evidence="1 2">
    <name type="scientific">Kutzneria chonburiensis</name>
    <dbReference type="NCBI Taxonomy" id="1483604"/>
    <lineage>
        <taxon>Bacteria</taxon>
        <taxon>Bacillati</taxon>
        <taxon>Actinomycetota</taxon>
        <taxon>Actinomycetes</taxon>
        <taxon>Pseudonocardiales</taxon>
        <taxon>Pseudonocardiaceae</taxon>
        <taxon>Kutzneria</taxon>
    </lineage>
</organism>
<evidence type="ECO:0000313" key="1">
    <source>
        <dbReference type="EMBL" id="MFC0540455.1"/>
    </source>
</evidence>